<dbReference type="Proteomes" id="UP000274756">
    <property type="component" value="Unassembled WGS sequence"/>
</dbReference>
<dbReference type="WBParaSite" id="DME_0000124301-mRNA-1">
    <property type="protein sequence ID" value="DME_0000124301-mRNA-1"/>
    <property type="gene ID" value="DME_0000124301"/>
</dbReference>
<accession>A0A0N4U3E2</accession>
<sequence length="192" mass="22140">MMPQNNITNANRLFLSAIATKYNLRINYLEHQLKEAISKLKEFHEQIIKLKAEMNEQKWQSFTTELAMQNQIYELTNELKALEEKAGREKMNRCERCLPNYISENLLCRNKIQQSNGTGVEKLSSESCPSEPLQEETYELPSQPDIPLWTNVVHPLSSLCPNMSYSGDENTCITEQNSHYSNSNAEDSTINF</sequence>
<dbReference type="EMBL" id="UYYG01001152">
    <property type="protein sequence ID" value="VDN55630.1"/>
    <property type="molecule type" value="Genomic_DNA"/>
</dbReference>
<protein>
    <submittedName>
        <fullName evidence="5">HAP1 N-terminal domain-containing protein</fullName>
    </submittedName>
</protein>
<proteinExistence type="predicted"/>
<dbReference type="Proteomes" id="UP000038040">
    <property type="component" value="Unplaced"/>
</dbReference>
<evidence type="ECO:0000313" key="4">
    <source>
        <dbReference type="Proteomes" id="UP000274756"/>
    </source>
</evidence>
<keyword evidence="4" id="KW-1185">Reference proteome</keyword>
<gene>
    <name evidence="2" type="ORF">DME_LOCUS5603</name>
</gene>
<feature type="coiled-coil region" evidence="1">
    <location>
        <begin position="26"/>
        <end position="92"/>
    </location>
</feature>
<reference evidence="5" key="1">
    <citation type="submission" date="2017-02" db="UniProtKB">
        <authorList>
            <consortium name="WormBaseParasite"/>
        </authorList>
    </citation>
    <scope>IDENTIFICATION</scope>
</reference>
<dbReference type="AlphaFoldDB" id="A0A0N4U3E2"/>
<keyword evidence="1" id="KW-0175">Coiled coil</keyword>
<name>A0A0N4U3E2_DRAME</name>
<evidence type="ECO:0000256" key="1">
    <source>
        <dbReference type="SAM" id="Coils"/>
    </source>
</evidence>
<evidence type="ECO:0000313" key="3">
    <source>
        <dbReference type="Proteomes" id="UP000038040"/>
    </source>
</evidence>
<evidence type="ECO:0000313" key="2">
    <source>
        <dbReference type="EMBL" id="VDN55630.1"/>
    </source>
</evidence>
<organism evidence="3 5">
    <name type="scientific">Dracunculus medinensis</name>
    <name type="common">Guinea worm</name>
    <dbReference type="NCBI Taxonomy" id="318479"/>
    <lineage>
        <taxon>Eukaryota</taxon>
        <taxon>Metazoa</taxon>
        <taxon>Ecdysozoa</taxon>
        <taxon>Nematoda</taxon>
        <taxon>Chromadorea</taxon>
        <taxon>Rhabditida</taxon>
        <taxon>Spirurina</taxon>
        <taxon>Dracunculoidea</taxon>
        <taxon>Dracunculidae</taxon>
        <taxon>Dracunculus</taxon>
    </lineage>
</organism>
<reference evidence="2 4" key="2">
    <citation type="submission" date="2018-11" db="EMBL/GenBank/DDBJ databases">
        <authorList>
            <consortium name="Pathogen Informatics"/>
        </authorList>
    </citation>
    <scope>NUCLEOTIDE SEQUENCE [LARGE SCALE GENOMIC DNA]</scope>
</reference>
<evidence type="ECO:0000313" key="5">
    <source>
        <dbReference type="WBParaSite" id="DME_0000124301-mRNA-1"/>
    </source>
</evidence>